<name>A0ABX6C155_9CHLR</name>
<protein>
    <submittedName>
        <fullName evidence="9">MFS transporter</fullName>
    </submittedName>
</protein>
<keyword evidence="10" id="KW-1185">Reference proteome</keyword>
<evidence type="ECO:0000256" key="7">
    <source>
        <dbReference type="SAM" id="Phobius"/>
    </source>
</evidence>
<keyword evidence="5 7" id="KW-1133">Transmembrane helix</keyword>
<dbReference type="Gene3D" id="1.20.1250.20">
    <property type="entry name" value="MFS general substrate transporter like domains"/>
    <property type="match status" value="1"/>
</dbReference>
<dbReference type="CDD" id="cd06173">
    <property type="entry name" value="MFS_MefA_like"/>
    <property type="match status" value="1"/>
</dbReference>
<feature type="transmembrane region" description="Helical" evidence="7">
    <location>
        <begin position="356"/>
        <end position="376"/>
    </location>
</feature>
<sequence length="429" mass="45549">MAGWLRRTFYALENTQFRLLWIGTLFSFLGMQMQVVARGYLAYDLTGKNTALGGVMIAFGVPQLLLGLWGGVLADRLPKRNLLVVCQGIIALNSLWVAVMIKTGHIEYWMLIVAGVVQGAGFAFIGPARQAFIGDLVGRDAIGNAVVLQQLSMNSTRVIGPSIAGAFIAIAFIGTGGVYLLTTIGFFIAMATMLRLPPGNPKPRANPVSPLRDLADGLRYVRRRPSLALLILTGFAVIMVGFPYQSFLPSVAVDVYNAGSGGLGLLQSFAAIGAVGATVLVATFAESRRAWFWQPVLAMAFGASLIALGATSNLVVGLAVMVAVGGLASGFQGLNNALTMSNTDHEYHGRVQSISMLSWSLFGLFALPIGIVADHIGIRETLMLMGAVVIASVALLQLLGRSERVAEDRRLAVAAAELRRETRAVAGGR</sequence>
<keyword evidence="6 7" id="KW-0472">Membrane</keyword>
<feature type="domain" description="Major facilitator superfamily (MFS) profile" evidence="8">
    <location>
        <begin position="16"/>
        <end position="404"/>
    </location>
</feature>
<keyword evidence="2" id="KW-0813">Transport</keyword>
<dbReference type="Pfam" id="PF05977">
    <property type="entry name" value="MFS_3"/>
    <property type="match status" value="1"/>
</dbReference>
<evidence type="ECO:0000313" key="10">
    <source>
        <dbReference type="Proteomes" id="UP000326331"/>
    </source>
</evidence>
<dbReference type="PANTHER" id="PTHR23513">
    <property type="entry name" value="INTEGRAL MEMBRANE EFFLUX PROTEIN-RELATED"/>
    <property type="match status" value="1"/>
</dbReference>
<reference evidence="9 10" key="2">
    <citation type="submission" date="2019-10" db="EMBL/GenBank/DDBJ databases">
        <title>Thermopilla bonchosmolovskayae gen. nov., sp. nov., a moderately thermophilic Chloroflexi bacterium from a Chukotka hot spring (Arctic, Russia), representing a novel classis Thermopillaia, which include previously uncultivated lineage OLB14.</title>
        <authorList>
            <person name="Kochetkova T.V."/>
            <person name="Zayulina K.S."/>
            <person name="Zhigarkov V.S."/>
            <person name="Minaev N.V."/>
            <person name="Novikov A."/>
            <person name="Toshchakov S.V."/>
            <person name="Elcheninov A.G."/>
            <person name="Kublanov I.V."/>
        </authorList>
    </citation>
    <scope>NUCLEOTIDE SEQUENCE [LARGE SCALE GENOMIC DNA]</scope>
    <source>
        <strain evidence="9 10">3753O</strain>
    </source>
</reference>
<dbReference type="Proteomes" id="UP000326331">
    <property type="component" value="Chromosome"/>
</dbReference>
<dbReference type="EMBL" id="CP042829">
    <property type="protein sequence ID" value="QFG02846.1"/>
    <property type="molecule type" value="Genomic_DNA"/>
</dbReference>
<feature type="transmembrane region" description="Helical" evidence="7">
    <location>
        <begin position="108"/>
        <end position="126"/>
    </location>
</feature>
<dbReference type="InterPro" id="IPR010290">
    <property type="entry name" value="TM_effector"/>
</dbReference>
<feature type="transmembrane region" description="Helical" evidence="7">
    <location>
        <begin position="163"/>
        <end position="194"/>
    </location>
</feature>
<accession>A0ABX6C155</accession>
<dbReference type="InterPro" id="IPR020846">
    <property type="entry name" value="MFS_dom"/>
</dbReference>
<dbReference type="PANTHER" id="PTHR23513:SF11">
    <property type="entry name" value="STAPHYLOFERRIN A TRANSPORTER"/>
    <property type="match status" value="1"/>
</dbReference>
<feature type="transmembrane region" description="Helical" evidence="7">
    <location>
        <begin position="227"/>
        <end position="244"/>
    </location>
</feature>
<evidence type="ECO:0000256" key="5">
    <source>
        <dbReference type="ARBA" id="ARBA00022989"/>
    </source>
</evidence>
<feature type="transmembrane region" description="Helical" evidence="7">
    <location>
        <begin position="20"/>
        <end position="43"/>
    </location>
</feature>
<evidence type="ECO:0000256" key="2">
    <source>
        <dbReference type="ARBA" id="ARBA00022448"/>
    </source>
</evidence>
<proteinExistence type="predicted"/>
<dbReference type="InterPro" id="IPR036259">
    <property type="entry name" value="MFS_trans_sf"/>
</dbReference>
<evidence type="ECO:0000256" key="4">
    <source>
        <dbReference type="ARBA" id="ARBA00022692"/>
    </source>
</evidence>
<evidence type="ECO:0000256" key="6">
    <source>
        <dbReference type="ARBA" id="ARBA00023136"/>
    </source>
</evidence>
<feature type="transmembrane region" description="Helical" evidence="7">
    <location>
        <begin position="291"/>
        <end position="308"/>
    </location>
</feature>
<keyword evidence="3" id="KW-1003">Cell membrane</keyword>
<dbReference type="RefSeq" id="WP_158066769.1">
    <property type="nucleotide sequence ID" value="NZ_CP042829.1"/>
</dbReference>
<organism evidence="9 10">
    <name type="scientific">Tepidiforma bonchosmolovskayae</name>
    <dbReference type="NCBI Taxonomy" id="2601677"/>
    <lineage>
        <taxon>Bacteria</taxon>
        <taxon>Bacillati</taxon>
        <taxon>Chloroflexota</taxon>
        <taxon>Tepidiformia</taxon>
        <taxon>Tepidiformales</taxon>
        <taxon>Tepidiformaceae</taxon>
        <taxon>Tepidiforma</taxon>
    </lineage>
</organism>
<evidence type="ECO:0000313" key="9">
    <source>
        <dbReference type="EMBL" id="QFG02846.1"/>
    </source>
</evidence>
<feature type="transmembrane region" description="Helical" evidence="7">
    <location>
        <begin position="314"/>
        <end position="335"/>
    </location>
</feature>
<reference evidence="9 10" key="1">
    <citation type="submission" date="2019-08" db="EMBL/GenBank/DDBJ databases">
        <authorList>
            <person name="Toschakov S.V."/>
        </authorList>
    </citation>
    <scope>NUCLEOTIDE SEQUENCE [LARGE SCALE GENOMIC DNA]</scope>
    <source>
        <strain evidence="9 10">3753O</strain>
    </source>
</reference>
<keyword evidence="4 7" id="KW-0812">Transmembrane</keyword>
<gene>
    <name evidence="9" type="ORF">Tbon_05930</name>
</gene>
<evidence type="ECO:0000256" key="1">
    <source>
        <dbReference type="ARBA" id="ARBA00004651"/>
    </source>
</evidence>
<evidence type="ECO:0000259" key="8">
    <source>
        <dbReference type="PROSITE" id="PS50850"/>
    </source>
</evidence>
<evidence type="ECO:0000256" key="3">
    <source>
        <dbReference type="ARBA" id="ARBA00022475"/>
    </source>
</evidence>
<feature type="transmembrane region" description="Helical" evidence="7">
    <location>
        <begin position="382"/>
        <end position="400"/>
    </location>
</feature>
<comment type="subcellular location">
    <subcellularLocation>
        <location evidence="1">Cell membrane</location>
        <topology evidence="1">Multi-pass membrane protein</topology>
    </subcellularLocation>
</comment>
<dbReference type="PROSITE" id="PS50850">
    <property type="entry name" value="MFS"/>
    <property type="match status" value="1"/>
</dbReference>
<dbReference type="SUPFAM" id="SSF103473">
    <property type="entry name" value="MFS general substrate transporter"/>
    <property type="match status" value="1"/>
</dbReference>
<feature type="transmembrane region" description="Helical" evidence="7">
    <location>
        <begin position="50"/>
        <end position="70"/>
    </location>
</feature>
<feature type="transmembrane region" description="Helical" evidence="7">
    <location>
        <begin position="264"/>
        <end position="284"/>
    </location>
</feature>